<accession>A0A645C9H7</accession>
<gene>
    <name evidence="1" type="ORF">SDC9_119610</name>
</gene>
<proteinExistence type="predicted"/>
<sequence length="154" mass="16874">MQAIGQRARLGVSPLLHADDVDHAVDLVADVGARQQGSAAAHQDLWRRPLDAREQRVLDVAFHGFVGKRGGGLKRAHQATADDLAGSLASDVLPRKQHLPLRGRKHTADGVERRRLARTVGADQTRNLPFVHGETQILHGRQSTEMLGQSLHFQ</sequence>
<comment type="caution">
    <text evidence="1">The sequence shown here is derived from an EMBL/GenBank/DDBJ whole genome shotgun (WGS) entry which is preliminary data.</text>
</comment>
<protein>
    <submittedName>
        <fullName evidence="1">Uncharacterized protein</fullName>
    </submittedName>
</protein>
<reference evidence="1" key="1">
    <citation type="submission" date="2019-08" db="EMBL/GenBank/DDBJ databases">
        <authorList>
            <person name="Kucharzyk K."/>
            <person name="Murdoch R.W."/>
            <person name="Higgins S."/>
            <person name="Loffler F."/>
        </authorList>
    </citation>
    <scope>NUCLEOTIDE SEQUENCE</scope>
</reference>
<evidence type="ECO:0000313" key="1">
    <source>
        <dbReference type="EMBL" id="MPM72634.1"/>
    </source>
</evidence>
<name>A0A645C9H7_9ZZZZ</name>
<dbReference type="AlphaFoldDB" id="A0A645C9H7"/>
<organism evidence="1">
    <name type="scientific">bioreactor metagenome</name>
    <dbReference type="NCBI Taxonomy" id="1076179"/>
    <lineage>
        <taxon>unclassified sequences</taxon>
        <taxon>metagenomes</taxon>
        <taxon>ecological metagenomes</taxon>
    </lineage>
</organism>
<dbReference type="EMBL" id="VSSQ01024863">
    <property type="protein sequence ID" value="MPM72634.1"/>
    <property type="molecule type" value="Genomic_DNA"/>
</dbReference>
<dbReference type="AntiFam" id="ANF00095">
    <property type="entry name" value="Shadow ORF (opposite ABC transporters)"/>
</dbReference>